<dbReference type="Proteomes" id="UP001060215">
    <property type="component" value="Chromosome 15"/>
</dbReference>
<reference evidence="1 2" key="1">
    <citation type="journal article" date="2022" name="Plant J.">
        <title>Chromosome-level genome of Camellia lanceoleosa provides a valuable resource for understanding genome evolution and self-incompatibility.</title>
        <authorList>
            <person name="Gong W."/>
            <person name="Xiao S."/>
            <person name="Wang L."/>
            <person name="Liao Z."/>
            <person name="Chang Y."/>
            <person name="Mo W."/>
            <person name="Hu G."/>
            <person name="Li W."/>
            <person name="Zhao G."/>
            <person name="Zhu H."/>
            <person name="Hu X."/>
            <person name="Ji K."/>
            <person name="Xiang X."/>
            <person name="Song Q."/>
            <person name="Yuan D."/>
            <person name="Jin S."/>
            <person name="Zhang L."/>
        </authorList>
    </citation>
    <scope>NUCLEOTIDE SEQUENCE [LARGE SCALE GENOMIC DNA]</scope>
    <source>
        <strain evidence="1">SQ_2022a</strain>
    </source>
</reference>
<evidence type="ECO:0000313" key="1">
    <source>
        <dbReference type="EMBL" id="KAI7984921.1"/>
    </source>
</evidence>
<sequence>MPFGSSPPPPGSLPSAMSSSVLALSCLRGKWHHRQVWDGNRFSVFFAVLGFGINKMTLVMITVLGITKRTVGGTGWVGHYEYLCLLSGKV</sequence>
<protein>
    <submittedName>
        <fullName evidence="1">Uncharacterized protein</fullName>
    </submittedName>
</protein>
<dbReference type="EMBL" id="CM045772">
    <property type="protein sequence ID" value="KAI7984921.1"/>
    <property type="molecule type" value="Genomic_DNA"/>
</dbReference>
<name>A0ACC0FBX9_9ERIC</name>
<keyword evidence="2" id="KW-1185">Reference proteome</keyword>
<accession>A0ACC0FBX9</accession>
<evidence type="ECO:0000313" key="2">
    <source>
        <dbReference type="Proteomes" id="UP001060215"/>
    </source>
</evidence>
<gene>
    <name evidence="1" type="ORF">LOK49_LG14G01670</name>
</gene>
<proteinExistence type="predicted"/>
<comment type="caution">
    <text evidence="1">The sequence shown here is derived from an EMBL/GenBank/DDBJ whole genome shotgun (WGS) entry which is preliminary data.</text>
</comment>
<organism evidence="1 2">
    <name type="scientific">Camellia lanceoleosa</name>
    <dbReference type="NCBI Taxonomy" id="1840588"/>
    <lineage>
        <taxon>Eukaryota</taxon>
        <taxon>Viridiplantae</taxon>
        <taxon>Streptophyta</taxon>
        <taxon>Embryophyta</taxon>
        <taxon>Tracheophyta</taxon>
        <taxon>Spermatophyta</taxon>
        <taxon>Magnoliopsida</taxon>
        <taxon>eudicotyledons</taxon>
        <taxon>Gunneridae</taxon>
        <taxon>Pentapetalae</taxon>
        <taxon>asterids</taxon>
        <taxon>Ericales</taxon>
        <taxon>Theaceae</taxon>
        <taxon>Camellia</taxon>
    </lineage>
</organism>